<dbReference type="EMBL" id="GBEZ01009736">
    <property type="protein sequence ID" value="JAC75876.1"/>
    <property type="molecule type" value="Transcribed_RNA"/>
</dbReference>
<dbReference type="InterPro" id="IPR032675">
    <property type="entry name" value="LRR_dom_sf"/>
</dbReference>
<organism evidence="5">
    <name type="scientific">Tetraselmis sp. GSL018</name>
    <dbReference type="NCBI Taxonomy" id="582737"/>
    <lineage>
        <taxon>Eukaryota</taxon>
        <taxon>Viridiplantae</taxon>
        <taxon>Chlorophyta</taxon>
        <taxon>core chlorophytes</taxon>
        <taxon>Chlorodendrophyceae</taxon>
        <taxon>Chlorodendrales</taxon>
        <taxon>Chlorodendraceae</taxon>
        <taxon>Tetraselmis</taxon>
    </lineage>
</organism>
<gene>
    <name evidence="5" type="ORF">TSPGSL018_21834</name>
</gene>
<keyword evidence="2" id="KW-0433">Leucine-rich repeat</keyword>
<feature type="non-terminal residue" evidence="5">
    <location>
        <position position="105"/>
    </location>
</feature>
<dbReference type="AlphaFoldDB" id="A0A061RZ85"/>
<dbReference type="Gene3D" id="3.80.10.10">
    <property type="entry name" value="Ribonuclease Inhibitor"/>
    <property type="match status" value="1"/>
</dbReference>
<feature type="domain" description="Leucine-rich repeat-containing N-terminal plant-type" evidence="4">
    <location>
        <begin position="43"/>
        <end position="60"/>
    </location>
</feature>
<sequence length="105" mass="11421">MSGPRILEVAAVCLLLASGILVGVAQDGDFKRALLELGQAEGLGWGSSKDLCFWKGVTCDSERHLVEIDLHRQNLTGPLPEAWSRLRDLRVLRLDGNELSGTLPV</sequence>
<evidence type="ECO:0000313" key="5">
    <source>
        <dbReference type="EMBL" id="JAC75876.1"/>
    </source>
</evidence>
<dbReference type="GO" id="GO:0005930">
    <property type="term" value="C:axoneme"/>
    <property type="evidence" value="ECO:0007669"/>
    <property type="project" value="UniProtKB-SubCell"/>
</dbReference>
<dbReference type="InterPro" id="IPR050994">
    <property type="entry name" value="At_inactive_RLKs"/>
</dbReference>
<dbReference type="Pfam" id="PF00560">
    <property type="entry name" value="LRR_1"/>
    <property type="match status" value="2"/>
</dbReference>
<dbReference type="PANTHER" id="PTHR48010">
    <property type="entry name" value="OS05G0588300 PROTEIN"/>
    <property type="match status" value="1"/>
</dbReference>
<dbReference type="SUPFAM" id="SSF52058">
    <property type="entry name" value="L domain-like"/>
    <property type="match status" value="1"/>
</dbReference>
<feature type="signal peptide" evidence="3">
    <location>
        <begin position="1"/>
        <end position="25"/>
    </location>
</feature>
<reference evidence="5" key="1">
    <citation type="submission" date="2014-05" db="EMBL/GenBank/DDBJ databases">
        <title>The transcriptome of the halophilic microalga Tetraselmis sp. GSL018 isolated from the Great Salt Lake, Utah.</title>
        <authorList>
            <person name="Jinkerson R.E."/>
            <person name="D'Adamo S."/>
            <person name="Posewitz M.C."/>
        </authorList>
    </citation>
    <scope>NUCLEOTIDE SEQUENCE</scope>
    <source>
        <strain evidence="5">GSL018</strain>
    </source>
</reference>
<dbReference type="InterPro" id="IPR013210">
    <property type="entry name" value="LRR_N_plant-typ"/>
</dbReference>
<accession>A0A061RZ85</accession>
<keyword evidence="3" id="KW-0732">Signal</keyword>
<name>A0A061RZ85_9CHLO</name>
<dbReference type="PANTHER" id="PTHR48010:SF80">
    <property type="entry name" value="LEUCINE-RICH REPEAT-CONTAINING N-TERMINAL PLANT-TYPE DOMAIN-CONTAINING PROTEIN"/>
    <property type="match status" value="1"/>
</dbReference>
<protein>
    <recommendedName>
        <fullName evidence="4">Leucine-rich repeat-containing N-terminal plant-type domain-containing protein</fullName>
    </recommendedName>
</protein>
<evidence type="ECO:0000259" key="4">
    <source>
        <dbReference type="Pfam" id="PF08263"/>
    </source>
</evidence>
<evidence type="ECO:0000256" key="2">
    <source>
        <dbReference type="ARBA" id="ARBA00022614"/>
    </source>
</evidence>
<dbReference type="InterPro" id="IPR001611">
    <property type="entry name" value="Leu-rich_rpt"/>
</dbReference>
<dbReference type="Pfam" id="PF08263">
    <property type="entry name" value="LRRNT_2"/>
    <property type="match status" value="1"/>
</dbReference>
<evidence type="ECO:0000256" key="3">
    <source>
        <dbReference type="SAM" id="SignalP"/>
    </source>
</evidence>
<evidence type="ECO:0000256" key="1">
    <source>
        <dbReference type="ARBA" id="ARBA00004430"/>
    </source>
</evidence>
<proteinExistence type="predicted"/>
<comment type="subcellular location">
    <subcellularLocation>
        <location evidence="1">Cytoplasm</location>
        <location evidence="1">Cytoskeleton</location>
        <location evidence="1">Cilium axoneme</location>
    </subcellularLocation>
</comment>
<feature type="chain" id="PRO_5001606089" description="Leucine-rich repeat-containing N-terminal plant-type domain-containing protein" evidence="3">
    <location>
        <begin position="26"/>
        <end position="105"/>
    </location>
</feature>